<evidence type="ECO:0000256" key="1">
    <source>
        <dbReference type="SAM" id="SignalP"/>
    </source>
</evidence>
<dbReference type="OrthoDB" id="5320938at2759"/>
<comment type="caution">
    <text evidence="2">The sequence shown here is derived from an EMBL/GenBank/DDBJ whole genome shotgun (WGS) entry which is preliminary data.</text>
</comment>
<keyword evidence="1" id="KW-0732">Signal</keyword>
<dbReference type="AlphaFoldDB" id="A0A8K0PNE4"/>
<reference evidence="2" key="1">
    <citation type="submission" date="2021-07" db="EMBL/GenBank/DDBJ databases">
        <title>Elsinoe batatas strain:CRI-CJ2 Genome sequencing and assembly.</title>
        <authorList>
            <person name="Huang L."/>
        </authorList>
    </citation>
    <scope>NUCLEOTIDE SEQUENCE</scope>
    <source>
        <strain evidence="2">CRI-CJ2</strain>
    </source>
</reference>
<dbReference type="Proteomes" id="UP000809789">
    <property type="component" value="Unassembled WGS sequence"/>
</dbReference>
<feature type="signal peptide" evidence="1">
    <location>
        <begin position="1"/>
        <end position="18"/>
    </location>
</feature>
<evidence type="ECO:0000313" key="2">
    <source>
        <dbReference type="EMBL" id="KAG8632084.1"/>
    </source>
</evidence>
<accession>A0A8K0PNE4</accession>
<keyword evidence="3" id="KW-1185">Reference proteome</keyword>
<name>A0A8K0PNE4_9PEZI</name>
<gene>
    <name evidence="2" type="ORF">KVT40_001224</name>
</gene>
<dbReference type="EMBL" id="JAESVG020000001">
    <property type="protein sequence ID" value="KAG8632084.1"/>
    <property type="molecule type" value="Genomic_DNA"/>
</dbReference>
<proteinExistence type="predicted"/>
<sequence length="279" mass="29544">MKSFIASAVLGAAALANAATIPHGHAHTHVKRSPTQFMSLADVARLDSVEGFGGADATPASPLSKQGIKVGLNLAAATNPDAPVTVGGEGPFKVEFFNESPDDIILVSWSNYGKANPWDAAIVKDFQADVTHTLKSNTSTVISYDPSKCSTGSISGAFAAVYPDTIMNNGFIFEPWGEYTFTKMSVFSTTDVSRATNMNGHKMAIHNFANEGDVAPACSSTWDKCSFICPDKSQQFCQYGVIIQNCPVGTPGTTSSSDYAHGGCAGMRNDGGYIRTHFY</sequence>
<evidence type="ECO:0000313" key="3">
    <source>
        <dbReference type="Proteomes" id="UP000809789"/>
    </source>
</evidence>
<protein>
    <submittedName>
        <fullName evidence="2">Uncharacterized protein</fullName>
    </submittedName>
</protein>
<organism evidence="2 3">
    <name type="scientific">Elsinoe batatas</name>
    <dbReference type="NCBI Taxonomy" id="2601811"/>
    <lineage>
        <taxon>Eukaryota</taxon>
        <taxon>Fungi</taxon>
        <taxon>Dikarya</taxon>
        <taxon>Ascomycota</taxon>
        <taxon>Pezizomycotina</taxon>
        <taxon>Dothideomycetes</taxon>
        <taxon>Dothideomycetidae</taxon>
        <taxon>Myriangiales</taxon>
        <taxon>Elsinoaceae</taxon>
        <taxon>Elsinoe</taxon>
    </lineage>
</organism>
<feature type="chain" id="PRO_5035433498" evidence="1">
    <location>
        <begin position="19"/>
        <end position="279"/>
    </location>
</feature>